<dbReference type="OrthoDB" id="4368242at2"/>
<dbReference type="RefSeq" id="WP_007321174.1">
    <property type="nucleotide sequence ID" value="NZ_BAEE01000028.1"/>
</dbReference>
<dbReference type="PANTHER" id="PTHR47197:SF3">
    <property type="entry name" value="DIHYDRO-HEME D1 DEHYDROGENASE"/>
    <property type="match status" value="1"/>
</dbReference>
<evidence type="ECO:0000256" key="1">
    <source>
        <dbReference type="SAM" id="SignalP"/>
    </source>
</evidence>
<gene>
    <name evidence="2" type="ORF">GOARA_028_00080</name>
</gene>
<keyword evidence="3" id="KW-1185">Reference proteome</keyword>
<dbReference type="Gene3D" id="2.130.10.10">
    <property type="entry name" value="YVTN repeat-like/Quinoprotein amine dehydrogenase"/>
    <property type="match status" value="2"/>
</dbReference>
<evidence type="ECO:0000313" key="3">
    <source>
        <dbReference type="Proteomes" id="UP000035088"/>
    </source>
</evidence>
<proteinExistence type="predicted"/>
<sequence length="371" mass="39632">MNLARTWLARTGTVATVVAASSALLVPATAHAVPDYQVSSVPAGVVSGGELALDQGRKQLFIADNNAPMRTTGRDFIPSNDPVKPRVTVFDTTTKRPVRSVDLSNQPGGMMMIGPVELIPTPQVPDGLAIDSKRGRVLVTNAHASGITVFNMNAKRVTPANLTPLPYSHPMGAVANTATDRFYVGFNGTGKVGIFKSSTGRLVGEIPNLYKASFLDIDTSRKRLYVGNADYEAKTNNFVAVVDLRTHRVIKKIKTPSNSRPKVDPNTGRIWASSFDTGKISIIDPASLRVVKTIDTKSSPSKLAIDAQRRLVYTANLQKKTITVLNADSGAILKTIPTGGKAVHTIVVDPATGIVYGTQHISGQLTVLTPR</sequence>
<dbReference type="AlphaFoldDB" id="G7GZS2"/>
<evidence type="ECO:0000313" key="2">
    <source>
        <dbReference type="EMBL" id="GAB09097.1"/>
    </source>
</evidence>
<organism evidence="2 3">
    <name type="scientific">Gordonia araii NBRC 100433</name>
    <dbReference type="NCBI Taxonomy" id="1073574"/>
    <lineage>
        <taxon>Bacteria</taxon>
        <taxon>Bacillati</taxon>
        <taxon>Actinomycetota</taxon>
        <taxon>Actinomycetes</taxon>
        <taxon>Mycobacteriales</taxon>
        <taxon>Gordoniaceae</taxon>
        <taxon>Gordonia</taxon>
    </lineage>
</organism>
<reference evidence="2 3" key="1">
    <citation type="submission" date="2011-11" db="EMBL/GenBank/DDBJ databases">
        <title>Whole genome shotgun sequence of Gordonia araii NBRC 100433.</title>
        <authorList>
            <person name="Yoshida Y."/>
            <person name="Hosoyama A."/>
            <person name="Tsuchikane K."/>
            <person name="Katsumata H."/>
            <person name="Yamazaki S."/>
            <person name="Fujita N."/>
        </authorList>
    </citation>
    <scope>NUCLEOTIDE SEQUENCE [LARGE SCALE GENOMIC DNA]</scope>
    <source>
        <strain evidence="2 3">NBRC 100433</strain>
    </source>
</reference>
<evidence type="ECO:0008006" key="4">
    <source>
        <dbReference type="Google" id="ProtNLM"/>
    </source>
</evidence>
<dbReference type="InterPro" id="IPR015943">
    <property type="entry name" value="WD40/YVTN_repeat-like_dom_sf"/>
</dbReference>
<comment type="caution">
    <text evidence="2">The sequence shown here is derived from an EMBL/GenBank/DDBJ whole genome shotgun (WGS) entry which is preliminary data.</text>
</comment>
<feature type="signal peptide" evidence="1">
    <location>
        <begin position="1"/>
        <end position="32"/>
    </location>
</feature>
<keyword evidence="1" id="KW-0732">Signal</keyword>
<dbReference type="InterPro" id="IPR051200">
    <property type="entry name" value="Host-pathogen_enzymatic-act"/>
</dbReference>
<dbReference type="PANTHER" id="PTHR47197">
    <property type="entry name" value="PROTEIN NIRF"/>
    <property type="match status" value="1"/>
</dbReference>
<protein>
    <recommendedName>
        <fullName evidence="4">YncE family protein</fullName>
    </recommendedName>
</protein>
<dbReference type="Proteomes" id="UP000035088">
    <property type="component" value="Unassembled WGS sequence"/>
</dbReference>
<dbReference type="SUPFAM" id="SSF75011">
    <property type="entry name" value="3-carboxy-cis,cis-mucoante lactonizing enzyme"/>
    <property type="match status" value="1"/>
</dbReference>
<name>G7GZS2_9ACTN</name>
<feature type="chain" id="PRO_5003495041" description="YncE family protein" evidence="1">
    <location>
        <begin position="33"/>
        <end position="371"/>
    </location>
</feature>
<dbReference type="STRING" id="1073574.GOARA_028_00080"/>
<dbReference type="EMBL" id="BAEE01000028">
    <property type="protein sequence ID" value="GAB09097.1"/>
    <property type="molecule type" value="Genomic_DNA"/>
</dbReference>
<accession>G7GZS2</accession>